<dbReference type="EMBL" id="CP092622">
    <property type="protein sequence ID" value="UMM21800.1"/>
    <property type="molecule type" value="Genomic_DNA"/>
</dbReference>
<evidence type="ECO:0000313" key="3">
    <source>
        <dbReference type="Proteomes" id="UP000829354"/>
    </source>
</evidence>
<dbReference type="SUPFAM" id="SSF52047">
    <property type="entry name" value="RNI-like"/>
    <property type="match status" value="1"/>
</dbReference>
<keyword evidence="3" id="KW-1185">Reference proteome</keyword>
<dbReference type="PANTHER" id="PTHR13088">
    <property type="entry name" value="FAS APOPTOTIC INHIBITORY MOLECULE FAIM"/>
    <property type="match status" value="1"/>
</dbReference>
<protein>
    <submittedName>
        <fullName evidence="2">Uncharacterized protein</fullName>
    </submittedName>
</protein>
<dbReference type="Gene3D" id="2.10.25.10">
    <property type="entry name" value="Laminin"/>
    <property type="match status" value="1"/>
</dbReference>
<dbReference type="PANTHER" id="PTHR13088:SF3">
    <property type="entry name" value="FAS APOPTOTIC INHIBITORY MOLECULE 1"/>
    <property type="match status" value="1"/>
</dbReference>
<sequence length="765" mass="88622">MVFQKLLLPLLLPLLAFCAATPSECGPNEIFKSCGSACEPSCSNPDASNQPCPQVCIPNKYQCLNCPRISGMDKIVTLKSLKELAILKSAEAFQKSQIQIPAGKLTNEEINELFEQIPAHFSAENSDRMIENFNLTRLILNSRDLKPDLLKISHSMNLEDFELNLKKEVTPFGGVTKFDLPTALLQCLNPETRQKLRTLKIEASTHRFVRGWAQQLCQLVPNLQSLSIRDFPIAKYEFRTICSSLKFLTTLEISRMEIPTLNGISKLQNLKNLIMNSINCLNFEDLFNLRNLEYLDLSALRLTSFRGSHLRDKSFKCPEESLPLLKVLDISRCGDWVKQEDLNTFVETHPKLHTIGSLYNKWLSAPNKIEDRKIVFLTCVNLEKSLDSLKYYMSFSKADVVSELLHLILKFLRNNYDEQSKNTIQKCFTIMIDGLLRKHSGTKENRLEDPRRQIVDCLFEILRSDRSEMFSTEQKRELLKTLMYDEIARCLEFLQLEDILLNSMDHMEQICNHSARLIAKFKGNIDKGWLKLILRSTEKLGDDGLRRMCRTHPGFRKSIMLHVHGEHPSYYEEYYWWTLSDSSEIRLLESIEMAGILTRLIYNHQREVNAFIHVLTNRAKFEFRRPELRRAILRELRTTVIDMGHSFEYIFSEKIFSTWLSMFHSDDDLDLSRQAVEVYVTFMFHETYVPGYGSGGEIQRIVDEIRLSIDNLVGADGKIDDIVSRLIEEPQVPQKAKQWAIWIKTHRDMAEDVVEPGKKKRKLTN</sequence>
<dbReference type="SUPFAM" id="SSF48371">
    <property type="entry name" value="ARM repeat"/>
    <property type="match status" value="1"/>
</dbReference>
<keyword evidence="1" id="KW-0732">Signal</keyword>
<dbReference type="InterPro" id="IPR032675">
    <property type="entry name" value="LRR_dom_sf"/>
</dbReference>
<feature type="signal peptide" evidence="1">
    <location>
        <begin position="1"/>
        <end position="20"/>
    </location>
</feature>
<feature type="chain" id="PRO_5042270086" evidence="1">
    <location>
        <begin position="21"/>
        <end position="765"/>
    </location>
</feature>
<organism evidence="2 3">
    <name type="scientific">Caenorhabditis briggsae</name>
    <dbReference type="NCBI Taxonomy" id="6238"/>
    <lineage>
        <taxon>Eukaryota</taxon>
        <taxon>Metazoa</taxon>
        <taxon>Ecdysozoa</taxon>
        <taxon>Nematoda</taxon>
        <taxon>Chromadorea</taxon>
        <taxon>Rhabditida</taxon>
        <taxon>Rhabditina</taxon>
        <taxon>Rhabditomorpha</taxon>
        <taxon>Rhabditoidea</taxon>
        <taxon>Rhabditidae</taxon>
        <taxon>Peloderinae</taxon>
        <taxon>Caenorhabditis</taxon>
    </lineage>
</organism>
<dbReference type="GO" id="GO:0043066">
    <property type="term" value="P:negative regulation of apoptotic process"/>
    <property type="evidence" value="ECO:0007669"/>
    <property type="project" value="InterPro"/>
</dbReference>
<dbReference type="Proteomes" id="UP000829354">
    <property type="component" value="Chromosome III"/>
</dbReference>
<proteinExistence type="predicted"/>
<dbReference type="AlphaFoldDB" id="A0AAE9EEJ5"/>
<dbReference type="Gene3D" id="3.80.10.10">
    <property type="entry name" value="Ribonuclease Inhibitor"/>
    <property type="match status" value="1"/>
</dbReference>
<gene>
    <name evidence="2" type="ORF">L5515_003321</name>
</gene>
<dbReference type="InterPro" id="IPR016024">
    <property type="entry name" value="ARM-type_fold"/>
</dbReference>
<evidence type="ECO:0000256" key="1">
    <source>
        <dbReference type="SAM" id="SignalP"/>
    </source>
</evidence>
<reference evidence="2 3" key="1">
    <citation type="submission" date="2022-04" db="EMBL/GenBank/DDBJ databases">
        <title>Chromosome-level reference genomes for two strains of Caenorhabditis briggsae: an improved platform for comparative genomics.</title>
        <authorList>
            <person name="Stevens L."/>
            <person name="Andersen E."/>
        </authorList>
    </citation>
    <scope>NUCLEOTIDE SEQUENCE [LARGE SCALE GENOMIC DNA]</scope>
    <source>
        <strain evidence="2">VX34</strain>
        <tissue evidence="2">Whole-organism</tissue>
    </source>
</reference>
<evidence type="ECO:0000313" key="2">
    <source>
        <dbReference type="EMBL" id="UMM21800.1"/>
    </source>
</evidence>
<accession>A0AAE9EEJ5</accession>
<name>A0AAE9EEJ5_CAEBR</name>
<dbReference type="CDD" id="cd19941">
    <property type="entry name" value="TIL"/>
    <property type="match status" value="1"/>
</dbReference>
<dbReference type="InterPro" id="IPR010695">
    <property type="entry name" value="FAIM1"/>
</dbReference>